<accession>A0A0V0SNW2</accession>
<name>A0A0V0SNW2_9BILA</name>
<evidence type="ECO:0000313" key="2">
    <source>
        <dbReference type="Proteomes" id="UP000055048"/>
    </source>
</evidence>
<protein>
    <submittedName>
        <fullName evidence="1">Uncharacterized protein</fullName>
    </submittedName>
</protein>
<organism evidence="1 2">
    <name type="scientific">Trichinella murrelli</name>
    <dbReference type="NCBI Taxonomy" id="144512"/>
    <lineage>
        <taxon>Eukaryota</taxon>
        <taxon>Metazoa</taxon>
        <taxon>Ecdysozoa</taxon>
        <taxon>Nematoda</taxon>
        <taxon>Enoplea</taxon>
        <taxon>Dorylaimia</taxon>
        <taxon>Trichinellida</taxon>
        <taxon>Trichinellidae</taxon>
        <taxon>Trichinella</taxon>
    </lineage>
</organism>
<keyword evidence="2" id="KW-1185">Reference proteome</keyword>
<proteinExistence type="predicted"/>
<dbReference type="Proteomes" id="UP000055048">
    <property type="component" value="Unassembled WGS sequence"/>
</dbReference>
<dbReference type="AlphaFoldDB" id="A0A0V0SNW2"/>
<reference evidence="1 2" key="1">
    <citation type="submission" date="2015-01" db="EMBL/GenBank/DDBJ databases">
        <title>Evolution of Trichinella species and genotypes.</title>
        <authorList>
            <person name="Korhonen P.K."/>
            <person name="Edoardo P."/>
            <person name="Giuseppe L.R."/>
            <person name="Gasser R.B."/>
        </authorList>
    </citation>
    <scope>NUCLEOTIDE SEQUENCE [LARGE SCALE GENOMIC DNA]</scope>
    <source>
        <strain evidence="1">ISS417</strain>
    </source>
</reference>
<comment type="caution">
    <text evidence="1">The sequence shown here is derived from an EMBL/GenBank/DDBJ whole genome shotgun (WGS) entry which is preliminary data.</text>
</comment>
<evidence type="ECO:0000313" key="1">
    <source>
        <dbReference type="EMBL" id="KRX28414.1"/>
    </source>
</evidence>
<dbReference type="EMBL" id="JYDJ01004649">
    <property type="protein sequence ID" value="KRX28414.1"/>
    <property type="molecule type" value="Genomic_DNA"/>
</dbReference>
<gene>
    <name evidence="1" type="ORF">T05_16146</name>
</gene>
<sequence>MMMFKSCHTIDEYICIMSGGLIFRLFQGKYFRYLLHF</sequence>